<dbReference type="AlphaFoldDB" id="A0A0B0PY20"/>
<proteinExistence type="predicted"/>
<name>A0A0B0PY20_GOSAR</name>
<organism evidence="1 2">
    <name type="scientific">Gossypium arboreum</name>
    <name type="common">Tree cotton</name>
    <name type="synonym">Gossypium nanking</name>
    <dbReference type="NCBI Taxonomy" id="29729"/>
    <lineage>
        <taxon>Eukaryota</taxon>
        <taxon>Viridiplantae</taxon>
        <taxon>Streptophyta</taxon>
        <taxon>Embryophyta</taxon>
        <taxon>Tracheophyta</taxon>
        <taxon>Spermatophyta</taxon>
        <taxon>Magnoliopsida</taxon>
        <taxon>eudicotyledons</taxon>
        <taxon>Gunneridae</taxon>
        <taxon>Pentapetalae</taxon>
        <taxon>rosids</taxon>
        <taxon>malvids</taxon>
        <taxon>Malvales</taxon>
        <taxon>Malvaceae</taxon>
        <taxon>Malvoideae</taxon>
        <taxon>Gossypium</taxon>
    </lineage>
</organism>
<evidence type="ECO:0000313" key="2">
    <source>
        <dbReference type="Proteomes" id="UP000032142"/>
    </source>
</evidence>
<sequence length="27" mass="3197">MNTYLSLLARFFIRLNLLLLVEPFGIE</sequence>
<reference evidence="2" key="1">
    <citation type="submission" date="2014-09" db="EMBL/GenBank/DDBJ databases">
        <authorList>
            <person name="Mudge J."/>
            <person name="Ramaraj T."/>
            <person name="Lindquist I.E."/>
            <person name="Bharti A.K."/>
            <person name="Sundararajan A."/>
            <person name="Cameron C.T."/>
            <person name="Woodward J.E."/>
            <person name="May G.D."/>
            <person name="Brubaker C."/>
            <person name="Broadhvest J."/>
            <person name="Wilkins T.A."/>
        </authorList>
    </citation>
    <scope>NUCLEOTIDE SEQUENCE</scope>
    <source>
        <strain evidence="2">cv. AKA8401</strain>
    </source>
</reference>
<dbReference type="EMBL" id="KN444524">
    <property type="protein sequence ID" value="KHG28321.1"/>
    <property type="molecule type" value="Genomic_DNA"/>
</dbReference>
<gene>
    <name evidence="1" type="ORF">F383_34985</name>
</gene>
<protein>
    <submittedName>
        <fullName evidence="1">Uncharacterized protein</fullName>
    </submittedName>
</protein>
<dbReference type="Proteomes" id="UP000032142">
    <property type="component" value="Unassembled WGS sequence"/>
</dbReference>
<evidence type="ECO:0000313" key="1">
    <source>
        <dbReference type="EMBL" id="KHG28321.1"/>
    </source>
</evidence>
<keyword evidence="2" id="KW-1185">Reference proteome</keyword>
<accession>A0A0B0PY20</accession>